<evidence type="ECO:0000313" key="2">
    <source>
        <dbReference type="Proteomes" id="UP001485043"/>
    </source>
</evidence>
<evidence type="ECO:0000313" key="1">
    <source>
        <dbReference type="EMBL" id="KAK9849237.1"/>
    </source>
</evidence>
<name>A0AAW1SPG0_9CHLO</name>
<organism evidence="1 2">
    <name type="scientific">Apatococcus fuscideae</name>
    <dbReference type="NCBI Taxonomy" id="2026836"/>
    <lineage>
        <taxon>Eukaryota</taxon>
        <taxon>Viridiplantae</taxon>
        <taxon>Chlorophyta</taxon>
        <taxon>core chlorophytes</taxon>
        <taxon>Trebouxiophyceae</taxon>
        <taxon>Chlorellales</taxon>
        <taxon>Chlorellaceae</taxon>
        <taxon>Apatococcus</taxon>
    </lineage>
</organism>
<dbReference type="EMBL" id="JALJOV010001355">
    <property type="protein sequence ID" value="KAK9849237.1"/>
    <property type="molecule type" value="Genomic_DNA"/>
</dbReference>
<reference evidence="1 2" key="1">
    <citation type="journal article" date="2024" name="Nat. Commun.">
        <title>Phylogenomics reveals the evolutionary origins of lichenization in chlorophyte algae.</title>
        <authorList>
            <person name="Puginier C."/>
            <person name="Libourel C."/>
            <person name="Otte J."/>
            <person name="Skaloud P."/>
            <person name="Haon M."/>
            <person name="Grisel S."/>
            <person name="Petersen M."/>
            <person name="Berrin J.G."/>
            <person name="Delaux P.M."/>
            <person name="Dal Grande F."/>
            <person name="Keller J."/>
        </authorList>
    </citation>
    <scope>NUCLEOTIDE SEQUENCE [LARGE SCALE GENOMIC DNA]</scope>
    <source>
        <strain evidence="1 2">SAG 2523</strain>
    </source>
</reference>
<dbReference type="Proteomes" id="UP001485043">
    <property type="component" value="Unassembled WGS sequence"/>
</dbReference>
<comment type="caution">
    <text evidence="1">The sequence shown here is derived from an EMBL/GenBank/DDBJ whole genome shotgun (WGS) entry which is preliminary data.</text>
</comment>
<accession>A0AAW1SPG0</accession>
<protein>
    <submittedName>
        <fullName evidence="1">Uncharacterized protein</fullName>
    </submittedName>
</protein>
<gene>
    <name evidence="1" type="ORF">WJX84_001445</name>
</gene>
<proteinExistence type="predicted"/>
<keyword evidence="2" id="KW-1185">Reference proteome</keyword>
<dbReference type="AlphaFoldDB" id="A0AAW1SPG0"/>
<sequence>MAFYQRVKRAATNAKRRRSYAKLRYQTRQRELLSELNRTPGRQPHLTTGSKYGITWDTVGGMWVLNASQEGEMDVSTPRRPSDI</sequence>